<evidence type="ECO:0000313" key="3">
    <source>
        <dbReference type="Proteomes" id="UP001458880"/>
    </source>
</evidence>
<feature type="region of interest" description="Disordered" evidence="1">
    <location>
        <begin position="81"/>
        <end position="101"/>
    </location>
</feature>
<dbReference type="EMBL" id="JASPKY010000062">
    <property type="protein sequence ID" value="KAK9744095.1"/>
    <property type="molecule type" value="Genomic_DNA"/>
</dbReference>
<name>A0AAW1MCS6_POPJA</name>
<organism evidence="2 3">
    <name type="scientific">Popillia japonica</name>
    <name type="common">Japanese beetle</name>
    <dbReference type="NCBI Taxonomy" id="7064"/>
    <lineage>
        <taxon>Eukaryota</taxon>
        <taxon>Metazoa</taxon>
        <taxon>Ecdysozoa</taxon>
        <taxon>Arthropoda</taxon>
        <taxon>Hexapoda</taxon>
        <taxon>Insecta</taxon>
        <taxon>Pterygota</taxon>
        <taxon>Neoptera</taxon>
        <taxon>Endopterygota</taxon>
        <taxon>Coleoptera</taxon>
        <taxon>Polyphaga</taxon>
        <taxon>Scarabaeiformia</taxon>
        <taxon>Scarabaeidae</taxon>
        <taxon>Rutelinae</taxon>
        <taxon>Popillia</taxon>
    </lineage>
</organism>
<accession>A0AAW1MCS6</accession>
<gene>
    <name evidence="2" type="ORF">QE152_g8055</name>
</gene>
<proteinExistence type="predicted"/>
<comment type="caution">
    <text evidence="2">The sequence shown here is derived from an EMBL/GenBank/DDBJ whole genome shotgun (WGS) entry which is preliminary data.</text>
</comment>
<reference evidence="2 3" key="1">
    <citation type="journal article" date="2024" name="BMC Genomics">
        <title>De novo assembly and annotation of Popillia japonica's genome with initial clues to its potential as an invasive pest.</title>
        <authorList>
            <person name="Cucini C."/>
            <person name="Boschi S."/>
            <person name="Funari R."/>
            <person name="Cardaioli E."/>
            <person name="Iannotti N."/>
            <person name="Marturano G."/>
            <person name="Paoli F."/>
            <person name="Bruttini M."/>
            <person name="Carapelli A."/>
            <person name="Frati F."/>
            <person name="Nardi F."/>
        </authorList>
    </citation>
    <scope>NUCLEOTIDE SEQUENCE [LARGE SCALE GENOMIC DNA]</scope>
    <source>
        <strain evidence="2">DMR45628</strain>
    </source>
</reference>
<keyword evidence="3" id="KW-1185">Reference proteome</keyword>
<evidence type="ECO:0000313" key="2">
    <source>
        <dbReference type="EMBL" id="KAK9744095.1"/>
    </source>
</evidence>
<sequence>MQQRTKNKTENLNSYFREKVSLCKYLELFFMETKKQITIQLTSRKLSNFILSTEHKQQHTNEDEFYGDIINFQRINYWSEGKARASSRTQDTAVSKEKISR</sequence>
<evidence type="ECO:0000256" key="1">
    <source>
        <dbReference type="SAM" id="MobiDB-lite"/>
    </source>
</evidence>
<dbReference type="AlphaFoldDB" id="A0AAW1MCS6"/>
<protein>
    <submittedName>
        <fullName evidence="2">Uncharacterized protein</fullName>
    </submittedName>
</protein>
<dbReference type="Proteomes" id="UP001458880">
    <property type="component" value="Unassembled WGS sequence"/>
</dbReference>